<proteinExistence type="predicted"/>
<accession>A0A0J6Y1Z2</accession>
<evidence type="ECO:0000256" key="1">
    <source>
        <dbReference type="SAM" id="MobiDB-lite"/>
    </source>
</evidence>
<gene>
    <name evidence="2" type="ORF">CIRG_02328</name>
</gene>
<protein>
    <submittedName>
        <fullName evidence="2">Uncharacterized protein</fullName>
    </submittedName>
</protein>
<evidence type="ECO:0000313" key="2">
    <source>
        <dbReference type="EMBL" id="KMP02636.1"/>
    </source>
</evidence>
<sequence length="109" mass="11697">MAIWPMGMLDDERLARPQCGKLAARKGRACARQREGPEGELTEGASDGRPCEVLVDGFASITITVKNPCAGCATRIEQEKHHAILTRGSRHNSHPALTARDAAEDGAYA</sequence>
<organism evidence="2 3">
    <name type="scientific">Coccidioides immitis RMSCC 2394</name>
    <dbReference type="NCBI Taxonomy" id="404692"/>
    <lineage>
        <taxon>Eukaryota</taxon>
        <taxon>Fungi</taxon>
        <taxon>Dikarya</taxon>
        <taxon>Ascomycota</taxon>
        <taxon>Pezizomycotina</taxon>
        <taxon>Eurotiomycetes</taxon>
        <taxon>Eurotiomycetidae</taxon>
        <taxon>Onygenales</taxon>
        <taxon>Onygenaceae</taxon>
        <taxon>Coccidioides</taxon>
    </lineage>
</organism>
<dbReference type="AlphaFoldDB" id="A0A0J6Y1Z2"/>
<reference evidence="3" key="1">
    <citation type="journal article" date="2010" name="Genome Res.">
        <title>Population genomic sequencing of Coccidioides fungi reveals recent hybridization and transposon control.</title>
        <authorList>
            <person name="Neafsey D.E."/>
            <person name="Barker B.M."/>
            <person name="Sharpton T.J."/>
            <person name="Stajich J.E."/>
            <person name="Park D.J."/>
            <person name="Whiston E."/>
            <person name="Hung C.-Y."/>
            <person name="McMahan C."/>
            <person name="White J."/>
            <person name="Sykes S."/>
            <person name="Heiman D."/>
            <person name="Young S."/>
            <person name="Zeng Q."/>
            <person name="Abouelleil A."/>
            <person name="Aftuck L."/>
            <person name="Bessette D."/>
            <person name="Brown A."/>
            <person name="FitzGerald M."/>
            <person name="Lui A."/>
            <person name="Macdonald J.P."/>
            <person name="Priest M."/>
            <person name="Orbach M.J."/>
            <person name="Galgiani J.N."/>
            <person name="Kirkland T.N."/>
            <person name="Cole G.T."/>
            <person name="Birren B.W."/>
            <person name="Henn M.R."/>
            <person name="Taylor J.W."/>
            <person name="Rounsley S.D."/>
        </authorList>
    </citation>
    <scope>NUCLEOTIDE SEQUENCE [LARGE SCALE GENOMIC DNA]</scope>
    <source>
        <strain evidence="3">RMSCC 2394</strain>
    </source>
</reference>
<name>A0A0J6Y1Z2_COCIT</name>
<feature type="region of interest" description="Disordered" evidence="1">
    <location>
        <begin position="85"/>
        <end position="109"/>
    </location>
</feature>
<dbReference type="Proteomes" id="UP000054565">
    <property type="component" value="Unassembled WGS sequence"/>
</dbReference>
<evidence type="ECO:0000313" key="3">
    <source>
        <dbReference type="Proteomes" id="UP000054565"/>
    </source>
</evidence>
<dbReference type="EMBL" id="DS028094">
    <property type="protein sequence ID" value="KMP02636.1"/>
    <property type="molecule type" value="Genomic_DNA"/>
</dbReference>